<feature type="region of interest" description="Disordered" evidence="4">
    <location>
        <begin position="107"/>
        <end position="145"/>
    </location>
</feature>
<gene>
    <name evidence="6" type="ORF">V9T40_012485</name>
</gene>
<feature type="compositionally biased region" description="Low complexity" evidence="4">
    <location>
        <begin position="110"/>
        <end position="129"/>
    </location>
</feature>
<comment type="similarity">
    <text evidence="2">Belongs to the lin-9 family.</text>
</comment>
<evidence type="ECO:0000313" key="7">
    <source>
        <dbReference type="Proteomes" id="UP001367676"/>
    </source>
</evidence>
<comment type="subcellular location">
    <subcellularLocation>
        <location evidence="1">Nucleus</location>
    </subcellularLocation>
</comment>
<evidence type="ECO:0000256" key="4">
    <source>
        <dbReference type="SAM" id="MobiDB-lite"/>
    </source>
</evidence>
<keyword evidence="7" id="KW-1185">Reference proteome</keyword>
<keyword evidence="3" id="KW-0539">Nucleus</keyword>
<dbReference type="Proteomes" id="UP001367676">
    <property type="component" value="Unassembled WGS sequence"/>
</dbReference>
<evidence type="ECO:0000256" key="2">
    <source>
        <dbReference type="ARBA" id="ARBA00006732"/>
    </source>
</evidence>
<dbReference type="GO" id="GO:0006351">
    <property type="term" value="P:DNA-templated transcription"/>
    <property type="evidence" value="ECO:0007669"/>
    <property type="project" value="InterPro"/>
</dbReference>
<evidence type="ECO:0000256" key="1">
    <source>
        <dbReference type="ARBA" id="ARBA00004123"/>
    </source>
</evidence>
<evidence type="ECO:0000259" key="5">
    <source>
        <dbReference type="SMART" id="SM01135"/>
    </source>
</evidence>
<accession>A0AAN9XZH3</accession>
<dbReference type="PANTHER" id="PTHR21689:SF2">
    <property type="entry name" value="PROTEIN LIN-9 HOMOLOG"/>
    <property type="match status" value="1"/>
</dbReference>
<dbReference type="InterPro" id="IPR045831">
    <property type="entry name" value="LIN9_C"/>
</dbReference>
<dbReference type="SMART" id="SM01135">
    <property type="entry name" value="DIRP"/>
    <property type="match status" value="1"/>
</dbReference>
<organism evidence="6 7">
    <name type="scientific">Parthenolecanium corni</name>
    <dbReference type="NCBI Taxonomy" id="536013"/>
    <lineage>
        <taxon>Eukaryota</taxon>
        <taxon>Metazoa</taxon>
        <taxon>Ecdysozoa</taxon>
        <taxon>Arthropoda</taxon>
        <taxon>Hexapoda</taxon>
        <taxon>Insecta</taxon>
        <taxon>Pterygota</taxon>
        <taxon>Neoptera</taxon>
        <taxon>Paraneoptera</taxon>
        <taxon>Hemiptera</taxon>
        <taxon>Sternorrhyncha</taxon>
        <taxon>Coccoidea</taxon>
        <taxon>Coccidae</taxon>
        <taxon>Parthenolecanium</taxon>
    </lineage>
</organism>
<dbReference type="EMBL" id="JBBCAQ010000036">
    <property type="protein sequence ID" value="KAK7576199.1"/>
    <property type="molecule type" value="Genomic_DNA"/>
</dbReference>
<comment type="caution">
    <text evidence="6">The sequence shown here is derived from an EMBL/GenBank/DDBJ whole genome shotgun (WGS) entry which is preliminary data.</text>
</comment>
<evidence type="ECO:0000256" key="3">
    <source>
        <dbReference type="ARBA" id="ARBA00023242"/>
    </source>
</evidence>
<dbReference type="AlphaFoldDB" id="A0AAN9XZH3"/>
<dbReference type="InterPro" id="IPR010561">
    <property type="entry name" value="LIN-9/ALY1"/>
</dbReference>
<dbReference type="Pfam" id="PF19438">
    <property type="entry name" value="LIN9_C"/>
    <property type="match status" value="1"/>
</dbReference>
<protein>
    <recommendedName>
        <fullName evidence="5">DIRP domain-containing protein</fullName>
    </recommendedName>
</protein>
<dbReference type="Pfam" id="PF06584">
    <property type="entry name" value="DIRP"/>
    <property type="match status" value="1"/>
</dbReference>
<sequence>MNEIVNESVQALLSFKNGITEMNGHREENENDDRMQLCPSLFGLKRVEEVAKIQAAKQQQPSRGVEHQLLNRRGTPARVRKKNRLFYDDEIYNLTLTKKELNSKTPLKVANPSYNSKPKPKSKTPTPAKRLIKKSTPSRMPVSETKVMSNVTTRHNQLIGLKLRNLLKLPKAYNWVCSEWFYSNIDRPLFLESNDFTICLRELFPQLKNYTLTRTEWSMVRRVIGKPRRCSPNFFAEEIRELELRRSKIRMLQQRKVSEVTNFKDVPEEIPLQPVIGTSVTARLRTPKRGLFTGKIEAVDTSNNTYRVNLDRLGLGTHSIPDYEVFSNELPETFSKNTLLQSLRPRNLNSLQTAAKTIKEPLLTSDPMLSVSTGNDKLLVDDNGMVGEHPLELLQTIVRLKKILFIKKAQIQSLREMNTETERMSLYSQSISEEFQTRYAGNIIALEMINSDLSTIISSLNYQLKKMGPTELVSSILSPAYLQEQSQSMAQELVQKNNTMVTDPSKVVVEDEKLLKLITDLTALMLQIKTLAEYDRKPYEVDVLKKTMVQIKLDLSPSNQKVFESCIEIHMQHIQDGLTGYRGLVPCSTF</sequence>
<reference evidence="6 7" key="1">
    <citation type="submission" date="2024-03" db="EMBL/GenBank/DDBJ databases">
        <title>Adaptation during the transition from Ophiocordyceps entomopathogen to insect associate is accompanied by gene loss and intensified selection.</title>
        <authorList>
            <person name="Ward C.M."/>
            <person name="Onetto C.A."/>
            <person name="Borneman A.R."/>
        </authorList>
    </citation>
    <scope>NUCLEOTIDE SEQUENCE [LARGE SCALE GENOMIC DNA]</scope>
    <source>
        <strain evidence="6">AWRI1</strain>
        <tissue evidence="6">Single Adult Female</tissue>
    </source>
</reference>
<dbReference type="GO" id="GO:0003677">
    <property type="term" value="F:DNA binding"/>
    <property type="evidence" value="ECO:0007669"/>
    <property type="project" value="TreeGrafter"/>
</dbReference>
<dbReference type="GO" id="GO:0017053">
    <property type="term" value="C:transcription repressor complex"/>
    <property type="evidence" value="ECO:0007669"/>
    <property type="project" value="InterPro"/>
</dbReference>
<dbReference type="GO" id="GO:0051726">
    <property type="term" value="P:regulation of cell cycle"/>
    <property type="evidence" value="ECO:0007669"/>
    <property type="project" value="TreeGrafter"/>
</dbReference>
<dbReference type="GO" id="GO:0006357">
    <property type="term" value="P:regulation of transcription by RNA polymerase II"/>
    <property type="evidence" value="ECO:0007669"/>
    <property type="project" value="TreeGrafter"/>
</dbReference>
<name>A0AAN9XZH3_9HEMI</name>
<evidence type="ECO:0000313" key="6">
    <source>
        <dbReference type="EMBL" id="KAK7576199.1"/>
    </source>
</evidence>
<dbReference type="InterPro" id="IPR033471">
    <property type="entry name" value="DIRP"/>
</dbReference>
<dbReference type="PANTHER" id="PTHR21689">
    <property type="entry name" value="LIN-9"/>
    <property type="match status" value="1"/>
</dbReference>
<proteinExistence type="inferred from homology"/>
<feature type="domain" description="DIRP" evidence="5">
    <location>
        <begin position="181"/>
        <end position="286"/>
    </location>
</feature>
<dbReference type="GO" id="GO:0005654">
    <property type="term" value="C:nucleoplasm"/>
    <property type="evidence" value="ECO:0007669"/>
    <property type="project" value="TreeGrafter"/>
</dbReference>
<feature type="region of interest" description="Disordered" evidence="4">
    <location>
        <begin position="57"/>
        <end position="76"/>
    </location>
</feature>